<dbReference type="PANTHER" id="PTHR31030">
    <property type="entry name" value="PLASMA MEMBRANE FUSION PROTEIN PRM1"/>
    <property type="match status" value="1"/>
</dbReference>
<evidence type="ECO:0000256" key="8">
    <source>
        <dbReference type="ARBA" id="ARBA00023136"/>
    </source>
</evidence>
<proteinExistence type="inferred from homology"/>
<dbReference type="GO" id="GO:0005886">
    <property type="term" value="C:plasma membrane"/>
    <property type="evidence" value="ECO:0007669"/>
    <property type="project" value="UniProtKB-SubCell"/>
</dbReference>
<dbReference type="AlphaFoldDB" id="A0A9Q5N5C1"/>
<dbReference type="EMBL" id="LNZH02000178">
    <property type="protein sequence ID" value="OCB88470.1"/>
    <property type="molecule type" value="Genomic_DNA"/>
</dbReference>
<feature type="compositionally biased region" description="Basic and acidic residues" evidence="11">
    <location>
        <begin position="1139"/>
        <end position="1155"/>
    </location>
</feature>
<feature type="region of interest" description="Disordered" evidence="11">
    <location>
        <begin position="1115"/>
        <end position="1200"/>
    </location>
</feature>
<dbReference type="PANTHER" id="PTHR31030:SF1">
    <property type="entry name" value="PLASMA MEMBRANE FUSION PROTEIN PRM1"/>
    <property type="match status" value="1"/>
</dbReference>
<dbReference type="OrthoDB" id="10248838at2759"/>
<evidence type="ECO:0000256" key="7">
    <source>
        <dbReference type="ARBA" id="ARBA00022989"/>
    </source>
</evidence>
<feature type="compositionally biased region" description="Polar residues" evidence="11">
    <location>
        <begin position="866"/>
        <end position="875"/>
    </location>
</feature>
<evidence type="ECO:0000313" key="13">
    <source>
        <dbReference type="Proteomes" id="UP000757232"/>
    </source>
</evidence>
<feature type="compositionally biased region" description="Polar residues" evidence="11">
    <location>
        <begin position="1"/>
        <end position="10"/>
    </location>
</feature>
<keyword evidence="9" id="KW-0325">Glycoprotein</keyword>
<evidence type="ECO:0000256" key="5">
    <source>
        <dbReference type="ARBA" id="ARBA00022692"/>
    </source>
</evidence>
<feature type="compositionally biased region" description="Polar residues" evidence="11">
    <location>
        <begin position="909"/>
        <end position="922"/>
    </location>
</feature>
<evidence type="ECO:0000256" key="1">
    <source>
        <dbReference type="ARBA" id="ARBA00002512"/>
    </source>
</evidence>
<feature type="transmembrane region" description="Helical" evidence="10">
    <location>
        <begin position="313"/>
        <end position="335"/>
    </location>
</feature>
<dbReference type="InterPro" id="IPR026777">
    <property type="entry name" value="PRM1"/>
</dbReference>
<comment type="subcellular location">
    <subcellularLocation>
        <location evidence="2 10">Cell membrane</location>
        <topology evidence="2 10">Multi-pass membrane protein</topology>
    </subcellularLocation>
</comment>
<evidence type="ECO:0000256" key="6">
    <source>
        <dbReference type="ARBA" id="ARBA00022971"/>
    </source>
</evidence>
<sequence>MSAISPTTRRWMSPPPRYDTPHIARDGSSTTLTPYLTLPYILSLTWLAYPIISLLFVALRLAISSGSAQDSVADAKTNLLASCAAAEKAATTAASLPRYMAVGTNKMIAASINLTMNAARATLVLSLTIMEAIINFVIDIYRSTFLCFVELVVRGGLAILISAVQEINDFLSSTFSTIRTSIQDSISSINSAIQTAIDGINDVNPFSDISAPQFDVPDLSILDNVTLPDSVQQALTNLNSTLPTVDQIKDTINDFINTPFEELKADINNTFAGLDYDSQALFVPEQQTLSFCNDMDTSVVDDLGRDLVKITKIGIILLVVLALLLLAAHCALEWYKWRCLQQHLEYTRQAWVTDPTMNNAVRNGEAPTMRMTNHNLLILAGSQQHPLLTRISNQLAALLKLTPAQHTNLQWFFHYVFHPPVLAVFLIGFLGLLSVQIQLLAIRPIEDRYSAQVASSVSDFSNTIATSMNASMYNQSSFYANQINTQVNSTQTTINDGLFGWVNGTTTTLNTTLNDFYSDVQNAISTVFNGTVLEDSMQEFIYCLIGSKVEAIETALTFLHDNLVINIPTMNESALVLSQQQVDEASAPIAAAAVGDGTDDNQGLVGKVVARYVESLKKERLMFAIFIALWGLVVVIAILIILWHSYVKPRLDEKKRTKFKNEHREFASFVTPYKSDAAPAPAYTDSSTVVTEKNIAGVGAGAGEKTFKPGGFFKFNLRSRTTNRSTTYPHEHHLQHSWDSLLDSTAERDANKSKEESSGPSRLMMNIGKSRKLKAIGSKAGRERFVSDEERAREREREAAAAVAGDDDSNEGGGWMKRLTNAFSFRGKSTGEDESRKNADDNDSDSWGATQSSASGLGKRKRPNLTIRTSLSNQAFAKISRNRLPTASENVPPPSTTRPTAAGARIGLGNQTPTQQGSQAPRVQNYPPSAWSVSPDSPIPRTPKPPKTLPWLQMQNPASTAGKRMNRVKSHKPRIYRHRPGSPASPRPVDAQHPAGPGGGGLFSPLSAGGAGAAGIRAFPMPATPRAAATVTPAAQLQTPFTAQTTQTSQSGVPSYYYNYSSSLPHYAGRESLLPENPFSDPRKGHGAEGHRRTSSVPLQNVSSGIETTAPLRTRARHGSVTTPIAPVAGGNLAPSKPGEVEDPFRTPFDDDARVIPENWPQPPTSKGNIGAGVGPRNPKSPTTPGAGTYSANPFSPRAF</sequence>
<feature type="compositionally biased region" description="Basic and acidic residues" evidence="11">
    <location>
        <begin position="780"/>
        <end position="799"/>
    </location>
</feature>
<evidence type="ECO:0000256" key="2">
    <source>
        <dbReference type="ARBA" id="ARBA00004651"/>
    </source>
</evidence>
<keyword evidence="7 10" id="KW-1133">Transmembrane helix</keyword>
<feature type="compositionally biased region" description="Polar residues" evidence="11">
    <location>
        <begin position="1180"/>
        <end position="1194"/>
    </location>
</feature>
<evidence type="ECO:0000313" key="12">
    <source>
        <dbReference type="EMBL" id="OCB88470.1"/>
    </source>
</evidence>
<keyword evidence="4 10" id="KW-1003">Cell membrane</keyword>
<evidence type="ECO:0000256" key="3">
    <source>
        <dbReference type="ARBA" id="ARBA00010780"/>
    </source>
</evidence>
<keyword evidence="8 10" id="KW-0472">Membrane</keyword>
<feature type="transmembrane region" description="Helical" evidence="10">
    <location>
        <begin position="38"/>
        <end position="59"/>
    </location>
</feature>
<evidence type="ECO:0000256" key="4">
    <source>
        <dbReference type="ARBA" id="ARBA00022475"/>
    </source>
</evidence>
<keyword evidence="6 10" id="KW-0184">Conjugation</keyword>
<dbReference type="GO" id="GO:0043332">
    <property type="term" value="C:mating projection tip"/>
    <property type="evidence" value="ECO:0007669"/>
    <property type="project" value="UniProtKB-UniRule"/>
</dbReference>
<evidence type="ECO:0000256" key="11">
    <source>
        <dbReference type="SAM" id="MobiDB-lite"/>
    </source>
</evidence>
<comment type="caution">
    <text evidence="10">Lacks conserved residue(s) required for the propagation of feature annotation.</text>
</comment>
<dbReference type="Proteomes" id="UP000757232">
    <property type="component" value="Unassembled WGS sequence"/>
</dbReference>
<feature type="region of interest" description="Disordered" evidence="11">
    <location>
        <begin position="745"/>
        <end position="1006"/>
    </location>
</feature>
<organism evidence="12 13">
    <name type="scientific">Sanghuangporus baumii</name>
    <name type="common">Phellinus baumii</name>
    <dbReference type="NCBI Taxonomy" id="108892"/>
    <lineage>
        <taxon>Eukaryota</taxon>
        <taxon>Fungi</taxon>
        <taxon>Dikarya</taxon>
        <taxon>Basidiomycota</taxon>
        <taxon>Agaricomycotina</taxon>
        <taxon>Agaricomycetes</taxon>
        <taxon>Hymenochaetales</taxon>
        <taxon>Hymenochaetaceae</taxon>
        <taxon>Sanghuangporus</taxon>
    </lineage>
</organism>
<comment type="similarity">
    <text evidence="3 10">Belongs to the PRM1 family.</text>
</comment>
<feature type="compositionally biased region" description="Basic and acidic residues" evidence="11">
    <location>
        <begin position="829"/>
        <end position="840"/>
    </location>
</feature>
<feature type="compositionally biased region" description="Polar residues" evidence="11">
    <location>
        <begin position="845"/>
        <end position="855"/>
    </location>
</feature>
<feature type="transmembrane region" description="Helical" evidence="10">
    <location>
        <begin position="421"/>
        <end position="442"/>
    </location>
</feature>
<gene>
    <name evidence="12" type="ORF">A7U60_g4378</name>
</gene>
<evidence type="ECO:0000256" key="10">
    <source>
        <dbReference type="RuleBase" id="RU366035"/>
    </source>
</evidence>
<evidence type="ECO:0000256" key="9">
    <source>
        <dbReference type="ARBA" id="ARBA00023180"/>
    </source>
</evidence>
<comment type="caution">
    <text evidence="12">The sequence shown here is derived from an EMBL/GenBank/DDBJ whole genome shotgun (WGS) entry which is preliminary data.</text>
</comment>
<accession>A0A9Q5N5C1</accession>
<feature type="transmembrane region" description="Helical" evidence="10">
    <location>
        <begin position="621"/>
        <end position="646"/>
    </location>
</feature>
<reference evidence="12" key="1">
    <citation type="submission" date="2016-06" db="EMBL/GenBank/DDBJ databases">
        <title>Draft Genome sequence of the fungus Inonotus baumii.</title>
        <authorList>
            <person name="Zhu H."/>
            <person name="Lin W."/>
        </authorList>
    </citation>
    <scope>NUCLEOTIDE SEQUENCE</scope>
    <source>
        <strain evidence="12">821</strain>
    </source>
</reference>
<dbReference type="GO" id="GO:0032220">
    <property type="term" value="P:plasma membrane fusion involved in cytogamy"/>
    <property type="evidence" value="ECO:0007669"/>
    <property type="project" value="TreeGrafter"/>
</dbReference>
<feature type="compositionally biased region" description="Basic and acidic residues" evidence="11">
    <location>
        <begin position="745"/>
        <end position="757"/>
    </location>
</feature>
<keyword evidence="13" id="KW-1185">Reference proteome</keyword>
<keyword evidence="5 10" id="KW-0812">Transmembrane</keyword>
<feature type="compositionally biased region" description="Basic and acidic residues" evidence="11">
    <location>
        <begin position="1081"/>
        <end position="1092"/>
    </location>
</feature>
<feature type="region of interest" description="Disordered" evidence="11">
    <location>
        <begin position="1"/>
        <end position="24"/>
    </location>
</feature>
<protein>
    <recommendedName>
        <fullName evidence="10">Plasma membrane fusion protein PRM1</fullName>
    </recommendedName>
</protein>
<feature type="region of interest" description="Disordered" evidence="11">
    <location>
        <begin position="1069"/>
        <end position="1102"/>
    </location>
</feature>
<feature type="compositionally biased region" description="Basic residues" evidence="11">
    <location>
        <begin position="964"/>
        <end position="980"/>
    </location>
</feature>
<name>A0A9Q5N5C1_SANBA</name>
<feature type="compositionally biased region" description="Pro residues" evidence="11">
    <location>
        <begin position="937"/>
        <end position="948"/>
    </location>
</feature>
<comment type="function">
    <text evidence="1 10">Involved in cell fusion during mating by stabilizing the plasma membrane fusion event.</text>
</comment>